<protein>
    <submittedName>
        <fullName evidence="11">Iron ABC transporter ATP-binding protein</fullName>
    </submittedName>
</protein>
<evidence type="ECO:0000256" key="9">
    <source>
        <dbReference type="ARBA" id="ARBA00023136"/>
    </source>
</evidence>
<keyword evidence="7" id="KW-0408">Iron</keyword>
<dbReference type="CDD" id="cd03214">
    <property type="entry name" value="ABC_Iron-Siderophores_B12_Hemin"/>
    <property type="match status" value="1"/>
</dbReference>
<evidence type="ECO:0000256" key="3">
    <source>
        <dbReference type="ARBA" id="ARBA00022475"/>
    </source>
</evidence>
<evidence type="ECO:0000256" key="8">
    <source>
        <dbReference type="ARBA" id="ARBA00023065"/>
    </source>
</evidence>
<dbReference type="GO" id="GO:0005886">
    <property type="term" value="C:plasma membrane"/>
    <property type="evidence" value="ECO:0007669"/>
    <property type="project" value="UniProtKB-SubCell"/>
</dbReference>
<dbReference type="PROSITE" id="PS50893">
    <property type="entry name" value="ABC_TRANSPORTER_2"/>
    <property type="match status" value="1"/>
</dbReference>
<dbReference type="SUPFAM" id="SSF52540">
    <property type="entry name" value="P-loop containing nucleoside triphosphate hydrolases"/>
    <property type="match status" value="1"/>
</dbReference>
<dbReference type="GO" id="GO:0006826">
    <property type="term" value="P:iron ion transport"/>
    <property type="evidence" value="ECO:0007669"/>
    <property type="project" value="UniProtKB-KW"/>
</dbReference>
<keyword evidence="5" id="KW-0547">Nucleotide-binding</keyword>
<evidence type="ECO:0000256" key="6">
    <source>
        <dbReference type="ARBA" id="ARBA00022840"/>
    </source>
</evidence>
<gene>
    <name evidence="11" type="ORF">BC351_26160</name>
</gene>
<dbReference type="RefSeq" id="WP_244209045.1">
    <property type="nucleotide sequence ID" value="NZ_MBTG01000014.1"/>
</dbReference>
<dbReference type="GO" id="GO:0016887">
    <property type="term" value="F:ATP hydrolysis activity"/>
    <property type="evidence" value="ECO:0007669"/>
    <property type="project" value="InterPro"/>
</dbReference>
<evidence type="ECO:0000313" key="11">
    <source>
        <dbReference type="EMBL" id="OPH56904.1"/>
    </source>
</evidence>
<dbReference type="FunFam" id="3.40.50.300:FF:000134">
    <property type="entry name" value="Iron-enterobactin ABC transporter ATP-binding protein"/>
    <property type="match status" value="1"/>
</dbReference>
<evidence type="ECO:0000256" key="7">
    <source>
        <dbReference type="ARBA" id="ARBA00023004"/>
    </source>
</evidence>
<dbReference type="InterPro" id="IPR051535">
    <property type="entry name" value="Siderophore_ABC-ATPase"/>
</dbReference>
<dbReference type="InterPro" id="IPR003593">
    <property type="entry name" value="AAA+_ATPase"/>
</dbReference>
<accession>A0A1V4HJL7</accession>
<dbReference type="PANTHER" id="PTHR42771:SF4">
    <property type="entry name" value="IRON(3+)-HYDROXAMATE IMPORT ATP-BINDING PROTEIN FHUC"/>
    <property type="match status" value="1"/>
</dbReference>
<organism evidence="11 12">
    <name type="scientific">Paenibacillus ferrarius</name>
    <dbReference type="NCBI Taxonomy" id="1469647"/>
    <lineage>
        <taxon>Bacteria</taxon>
        <taxon>Bacillati</taxon>
        <taxon>Bacillota</taxon>
        <taxon>Bacilli</taxon>
        <taxon>Bacillales</taxon>
        <taxon>Paenibacillaceae</taxon>
        <taxon>Paenibacillus</taxon>
    </lineage>
</organism>
<dbReference type="STRING" id="1469647.BC351_26160"/>
<dbReference type="PANTHER" id="PTHR42771">
    <property type="entry name" value="IRON(3+)-HYDROXAMATE IMPORT ATP-BINDING PROTEIN FHUC"/>
    <property type="match status" value="1"/>
</dbReference>
<sequence length="263" mass="29835">MNIIKVDHLSVRYGEHPIISSLTTDIKKGHITTILGPNGCGKSTLLKTLARQMKMDQGSVMLDGREMKSWKPKELARELAFLMQQHDQATDVSVRNLVAYGRFPHKNMLQRLDDEDQKIIINSMKQTGVLPLADRGVASLSGGERQRAWMAMALAQQPRLLFLDEPTTYLDISHQLEVMELVVKLKESMDMTIIMVLHDLNHAVMYSDDLIMMKGGEIRYKGTPEEIVNQKSLAEVFGVQARIEIDTETRKPYIRSMRLLAST</sequence>
<dbReference type="InterPro" id="IPR003439">
    <property type="entry name" value="ABC_transporter-like_ATP-bd"/>
</dbReference>
<evidence type="ECO:0000256" key="5">
    <source>
        <dbReference type="ARBA" id="ARBA00022741"/>
    </source>
</evidence>
<keyword evidence="4" id="KW-0410">Iron transport</keyword>
<evidence type="ECO:0000256" key="1">
    <source>
        <dbReference type="ARBA" id="ARBA00004202"/>
    </source>
</evidence>
<evidence type="ECO:0000259" key="10">
    <source>
        <dbReference type="PROSITE" id="PS50893"/>
    </source>
</evidence>
<evidence type="ECO:0000313" key="12">
    <source>
        <dbReference type="Proteomes" id="UP000190626"/>
    </source>
</evidence>
<proteinExistence type="predicted"/>
<reference evidence="12" key="1">
    <citation type="submission" date="2016-07" db="EMBL/GenBank/DDBJ databases">
        <authorList>
            <person name="Florea S."/>
            <person name="Webb J.S."/>
            <person name="Jaromczyk J."/>
            <person name="Schardl C.L."/>
        </authorList>
    </citation>
    <scope>NUCLEOTIDE SEQUENCE [LARGE SCALE GENOMIC DNA]</scope>
    <source>
        <strain evidence="12">CY1</strain>
    </source>
</reference>
<evidence type="ECO:0000256" key="4">
    <source>
        <dbReference type="ARBA" id="ARBA00022496"/>
    </source>
</evidence>
<keyword evidence="6 11" id="KW-0067">ATP-binding</keyword>
<dbReference type="AlphaFoldDB" id="A0A1V4HJL7"/>
<keyword evidence="12" id="KW-1185">Reference proteome</keyword>
<dbReference type="Pfam" id="PF00005">
    <property type="entry name" value="ABC_tran"/>
    <property type="match status" value="1"/>
</dbReference>
<name>A0A1V4HJL7_9BACL</name>
<keyword evidence="2" id="KW-0813">Transport</keyword>
<keyword evidence="3" id="KW-1003">Cell membrane</keyword>
<comment type="caution">
    <text evidence="11">The sequence shown here is derived from an EMBL/GenBank/DDBJ whole genome shotgun (WGS) entry which is preliminary data.</text>
</comment>
<keyword evidence="8" id="KW-0406">Ion transport</keyword>
<keyword evidence="9" id="KW-0472">Membrane</keyword>
<dbReference type="EMBL" id="MBTG01000014">
    <property type="protein sequence ID" value="OPH56904.1"/>
    <property type="molecule type" value="Genomic_DNA"/>
</dbReference>
<dbReference type="GO" id="GO:0005524">
    <property type="term" value="F:ATP binding"/>
    <property type="evidence" value="ECO:0007669"/>
    <property type="project" value="UniProtKB-KW"/>
</dbReference>
<dbReference type="InterPro" id="IPR027417">
    <property type="entry name" value="P-loop_NTPase"/>
</dbReference>
<dbReference type="Gene3D" id="3.40.50.300">
    <property type="entry name" value="P-loop containing nucleotide triphosphate hydrolases"/>
    <property type="match status" value="1"/>
</dbReference>
<dbReference type="InterPro" id="IPR017871">
    <property type="entry name" value="ABC_transporter-like_CS"/>
</dbReference>
<dbReference type="SMART" id="SM00382">
    <property type="entry name" value="AAA"/>
    <property type="match status" value="1"/>
</dbReference>
<comment type="subcellular location">
    <subcellularLocation>
        <location evidence="1">Cell membrane</location>
        <topology evidence="1">Peripheral membrane protein</topology>
    </subcellularLocation>
</comment>
<feature type="domain" description="ABC transporter" evidence="10">
    <location>
        <begin position="4"/>
        <end position="240"/>
    </location>
</feature>
<dbReference type="PROSITE" id="PS00211">
    <property type="entry name" value="ABC_TRANSPORTER_1"/>
    <property type="match status" value="1"/>
</dbReference>
<evidence type="ECO:0000256" key="2">
    <source>
        <dbReference type="ARBA" id="ARBA00022448"/>
    </source>
</evidence>
<dbReference type="Proteomes" id="UP000190626">
    <property type="component" value="Unassembled WGS sequence"/>
</dbReference>